<protein>
    <submittedName>
        <fullName evidence="2">Crp/Fnr family transcriptional regulator</fullName>
    </submittedName>
</protein>
<dbReference type="AlphaFoldDB" id="A0A2U8FV10"/>
<dbReference type="PROSITE" id="PS50042">
    <property type="entry name" value="CNMP_BINDING_3"/>
    <property type="match status" value="1"/>
</dbReference>
<accession>A0A2U8FV10</accession>
<feature type="domain" description="Cyclic nucleotide-binding" evidence="1">
    <location>
        <begin position="79"/>
        <end position="181"/>
    </location>
</feature>
<evidence type="ECO:0000313" key="2">
    <source>
        <dbReference type="EMBL" id="AWI54628.1"/>
    </source>
</evidence>
<proteinExistence type="predicted"/>
<dbReference type="PANTHER" id="PTHR24567:SF74">
    <property type="entry name" value="HTH-TYPE TRANSCRIPTIONAL REGULATOR ARCR"/>
    <property type="match status" value="1"/>
</dbReference>
<dbReference type="SMART" id="SM00100">
    <property type="entry name" value="cNMP"/>
    <property type="match status" value="1"/>
</dbReference>
<dbReference type="Gene3D" id="2.60.120.10">
    <property type="entry name" value="Jelly Rolls"/>
    <property type="match status" value="1"/>
</dbReference>
<dbReference type="GO" id="GO:0003700">
    <property type="term" value="F:DNA-binding transcription factor activity"/>
    <property type="evidence" value="ECO:0007669"/>
    <property type="project" value="TreeGrafter"/>
</dbReference>
<dbReference type="SUPFAM" id="SSF51206">
    <property type="entry name" value="cAMP-binding domain-like"/>
    <property type="match status" value="1"/>
</dbReference>
<dbReference type="Pfam" id="PF00027">
    <property type="entry name" value="cNMP_binding"/>
    <property type="match status" value="1"/>
</dbReference>
<dbReference type="RefSeq" id="WP_109037619.1">
    <property type="nucleotide sequence ID" value="NZ_CP029210.1"/>
</dbReference>
<dbReference type="EMBL" id="CP029210">
    <property type="protein sequence ID" value="AWI54628.1"/>
    <property type="molecule type" value="Genomic_DNA"/>
</dbReference>
<dbReference type="KEGG" id="aon:DEH84_15255"/>
<dbReference type="InterPro" id="IPR000595">
    <property type="entry name" value="cNMP-bd_dom"/>
</dbReference>
<reference evidence="2 3" key="1">
    <citation type="submission" date="2018-05" db="EMBL/GenBank/DDBJ databases">
        <title>complete genome sequence of Aquabacterium olei NBRC 110486.</title>
        <authorList>
            <person name="Tang B."/>
            <person name="Chang J."/>
            <person name="Zhang L."/>
            <person name="Yang H."/>
        </authorList>
    </citation>
    <scope>NUCLEOTIDE SEQUENCE [LARGE SCALE GENOMIC DNA]</scope>
    <source>
        <strain evidence="2 3">NBRC 110486</strain>
    </source>
</reference>
<evidence type="ECO:0000313" key="3">
    <source>
        <dbReference type="Proteomes" id="UP000244892"/>
    </source>
</evidence>
<evidence type="ECO:0000259" key="1">
    <source>
        <dbReference type="PROSITE" id="PS50042"/>
    </source>
</evidence>
<gene>
    <name evidence="2" type="ORF">DEH84_15255</name>
</gene>
<dbReference type="GO" id="GO:0005829">
    <property type="term" value="C:cytosol"/>
    <property type="evidence" value="ECO:0007669"/>
    <property type="project" value="TreeGrafter"/>
</dbReference>
<dbReference type="InterPro" id="IPR018490">
    <property type="entry name" value="cNMP-bd_dom_sf"/>
</dbReference>
<dbReference type="InterPro" id="IPR050397">
    <property type="entry name" value="Env_Response_Regulators"/>
</dbReference>
<dbReference type="OrthoDB" id="8565101at2"/>
<dbReference type="InterPro" id="IPR014710">
    <property type="entry name" value="RmlC-like_jellyroll"/>
</dbReference>
<name>A0A2U8FV10_9BURK</name>
<organism evidence="2 3">
    <name type="scientific">Aquabacterium olei</name>
    <dbReference type="NCBI Taxonomy" id="1296669"/>
    <lineage>
        <taxon>Bacteria</taxon>
        <taxon>Pseudomonadati</taxon>
        <taxon>Pseudomonadota</taxon>
        <taxon>Betaproteobacteria</taxon>
        <taxon>Burkholderiales</taxon>
        <taxon>Aquabacterium</taxon>
    </lineage>
</organism>
<dbReference type="PANTHER" id="PTHR24567">
    <property type="entry name" value="CRP FAMILY TRANSCRIPTIONAL REGULATORY PROTEIN"/>
    <property type="match status" value="1"/>
</dbReference>
<keyword evidence="3" id="KW-1185">Reference proteome</keyword>
<dbReference type="CDD" id="cd00038">
    <property type="entry name" value="CAP_ED"/>
    <property type="match status" value="1"/>
</dbReference>
<dbReference type="Proteomes" id="UP000244892">
    <property type="component" value="Chromosome"/>
</dbReference>
<sequence length="225" mass="23808">MKRLLDRFVSGATGGARTTSADAAEADDEGFFATQFMERPESVRGSSAWSARALAVGAQPLDPEAGLSLLMRAWGQDALMAALGEEGQRKLLPHLQFVKVPAGRELIVQGERGDYALIVLDGVVAVDRVPPAGGRVRLAEAREGEVIGEMSLLDASARFASCLTLSACALAVLTSEALDELAIEEPRLGMALMTCTARRLSLRMRQLGARLGALLDASRAGPHPV</sequence>